<dbReference type="InterPro" id="IPR035986">
    <property type="entry name" value="PKD_dom_sf"/>
</dbReference>
<proteinExistence type="predicted"/>
<sequence>MSDSSTRLALAVLLGCGCAHSTQAASRPDQQFEVFQFPKDQIPRIDGSFADWNLVPERYAIGLDQLMDTERGRGIDLDPADFDLSVKVAWVEGLNRLYFYYDASDDDWDFARSGLKNDIFEVVVDGNLSGGSFINTVHPHKDAFKKSDLHFMGHGEHAQNYHVFTPSLRKEWAMVWGNAPWIKDFPHANAAQSYSFQHGEGGRYQLEFYITAFDHADLRGPAYSTESDFRENGLIGLSWCILEYDDEGNTFEAFMNLAHDTEMVRDASSLCLFKLMPIEPELQPAIQANWSVTNIGTDRRSFKFEDRSHGEIQSWHWDFGDGNSSNEPSPIHHYTRPGQWVVRLSVRGPAGEDSLEKIWDVVTP</sequence>
<keyword evidence="1" id="KW-0732">Signal</keyword>
<dbReference type="SMART" id="SM00089">
    <property type="entry name" value="PKD"/>
    <property type="match status" value="1"/>
</dbReference>
<keyword evidence="4" id="KW-1185">Reference proteome</keyword>
<feature type="chain" id="PRO_5036919470" evidence="1">
    <location>
        <begin position="25"/>
        <end position="364"/>
    </location>
</feature>
<dbReference type="Proteomes" id="UP000622317">
    <property type="component" value="Unassembled WGS sequence"/>
</dbReference>
<reference evidence="3" key="1">
    <citation type="submission" date="2020-09" db="EMBL/GenBank/DDBJ databases">
        <title>Pelagicoccus enzymogenes sp. nov. with an EPS production, isolated from marine sediment.</title>
        <authorList>
            <person name="Feng X."/>
        </authorList>
    </citation>
    <scope>NUCLEOTIDE SEQUENCE</scope>
    <source>
        <strain evidence="3">NFK12</strain>
    </source>
</reference>
<name>A0A927FAQ6_9BACT</name>
<gene>
    <name evidence="3" type="ORF">IEN85_19125</name>
</gene>
<organism evidence="3 4">
    <name type="scientific">Pelagicoccus enzymogenes</name>
    <dbReference type="NCBI Taxonomy" id="2773457"/>
    <lineage>
        <taxon>Bacteria</taxon>
        <taxon>Pseudomonadati</taxon>
        <taxon>Verrucomicrobiota</taxon>
        <taxon>Opitutia</taxon>
        <taxon>Puniceicoccales</taxon>
        <taxon>Pelagicoccaceae</taxon>
        <taxon>Pelagicoccus</taxon>
    </lineage>
</organism>
<comment type="caution">
    <text evidence="3">The sequence shown here is derived from an EMBL/GenBank/DDBJ whole genome shotgun (WGS) entry which is preliminary data.</text>
</comment>
<accession>A0A927FAQ6</accession>
<dbReference type="AlphaFoldDB" id="A0A927FAQ6"/>
<dbReference type="Gene3D" id="2.60.40.10">
    <property type="entry name" value="Immunoglobulins"/>
    <property type="match status" value="1"/>
</dbReference>
<evidence type="ECO:0000256" key="1">
    <source>
        <dbReference type="SAM" id="SignalP"/>
    </source>
</evidence>
<dbReference type="EMBL" id="JACYFG010000051">
    <property type="protein sequence ID" value="MBD5781622.1"/>
    <property type="molecule type" value="Genomic_DNA"/>
</dbReference>
<dbReference type="RefSeq" id="WP_191618707.1">
    <property type="nucleotide sequence ID" value="NZ_JACYFG010000051.1"/>
</dbReference>
<dbReference type="CDD" id="cd00146">
    <property type="entry name" value="PKD"/>
    <property type="match status" value="1"/>
</dbReference>
<dbReference type="SUPFAM" id="SSF49299">
    <property type="entry name" value="PKD domain"/>
    <property type="match status" value="1"/>
</dbReference>
<dbReference type="InterPro" id="IPR013783">
    <property type="entry name" value="Ig-like_fold"/>
</dbReference>
<feature type="domain" description="PKD" evidence="2">
    <location>
        <begin position="285"/>
        <end position="351"/>
    </location>
</feature>
<dbReference type="InterPro" id="IPR022409">
    <property type="entry name" value="PKD/Chitinase_dom"/>
</dbReference>
<evidence type="ECO:0000313" key="4">
    <source>
        <dbReference type="Proteomes" id="UP000622317"/>
    </source>
</evidence>
<dbReference type="InterPro" id="IPR000601">
    <property type="entry name" value="PKD_dom"/>
</dbReference>
<dbReference type="PROSITE" id="PS50093">
    <property type="entry name" value="PKD"/>
    <property type="match status" value="1"/>
</dbReference>
<protein>
    <submittedName>
        <fullName evidence="3">PKD domain-containing protein</fullName>
    </submittedName>
</protein>
<evidence type="ECO:0000259" key="2">
    <source>
        <dbReference type="PROSITE" id="PS50093"/>
    </source>
</evidence>
<evidence type="ECO:0000313" key="3">
    <source>
        <dbReference type="EMBL" id="MBD5781622.1"/>
    </source>
</evidence>
<dbReference type="PROSITE" id="PS51257">
    <property type="entry name" value="PROKAR_LIPOPROTEIN"/>
    <property type="match status" value="1"/>
</dbReference>
<feature type="signal peptide" evidence="1">
    <location>
        <begin position="1"/>
        <end position="24"/>
    </location>
</feature>
<dbReference type="Pfam" id="PF18911">
    <property type="entry name" value="PKD_4"/>
    <property type="match status" value="1"/>
</dbReference>